<feature type="domain" description="CHAT" evidence="1">
    <location>
        <begin position="246"/>
        <end position="475"/>
    </location>
</feature>
<dbReference type="Pfam" id="PF12770">
    <property type="entry name" value="CHAT"/>
    <property type="match status" value="1"/>
</dbReference>
<dbReference type="InterPro" id="IPR024983">
    <property type="entry name" value="CHAT_dom"/>
</dbReference>
<evidence type="ECO:0000313" key="2">
    <source>
        <dbReference type="EMBL" id="OSS52450.1"/>
    </source>
</evidence>
<reference evidence="2 3" key="1">
    <citation type="journal article" date="2017" name="Genome Announc.">
        <title>Genome sequence of the saprophytic ascomycete Epicoccum nigrum ICMP 19927 strain isolated from New Zealand.</title>
        <authorList>
            <person name="Fokin M."/>
            <person name="Fleetwood D."/>
            <person name="Weir B.S."/>
            <person name="Villas-Boas S.G."/>
        </authorList>
    </citation>
    <scope>NUCLEOTIDE SEQUENCE [LARGE SCALE GENOMIC DNA]</scope>
    <source>
        <strain evidence="2 3">ICMP 19927</strain>
    </source>
</reference>
<evidence type="ECO:0000259" key="1">
    <source>
        <dbReference type="Pfam" id="PF12770"/>
    </source>
</evidence>
<dbReference type="OMA" id="IINELWR"/>
<keyword evidence="3" id="KW-1185">Reference proteome</keyword>
<proteinExistence type="predicted"/>
<evidence type="ECO:0000313" key="3">
    <source>
        <dbReference type="Proteomes" id="UP000193240"/>
    </source>
</evidence>
<dbReference type="Proteomes" id="UP000193240">
    <property type="component" value="Unassembled WGS sequence"/>
</dbReference>
<accession>A0A1Y2M8P1</accession>
<protein>
    <recommendedName>
        <fullName evidence="1">CHAT domain-containing protein</fullName>
    </recommendedName>
</protein>
<dbReference type="STRING" id="105696.A0A1Y2M8P1"/>
<name>A0A1Y2M8P1_EPING</name>
<dbReference type="AlphaFoldDB" id="A0A1Y2M8P1"/>
<organism evidence="2 3">
    <name type="scientific">Epicoccum nigrum</name>
    <name type="common">Soil fungus</name>
    <name type="synonym">Epicoccum purpurascens</name>
    <dbReference type="NCBI Taxonomy" id="105696"/>
    <lineage>
        <taxon>Eukaryota</taxon>
        <taxon>Fungi</taxon>
        <taxon>Dikarya</taxon>
        <taxon>Ascomycota</taxon>
        <taxon>Pezizomycotina</taxon>
        <taxon>Dothideomycetes</taxon>
        <taxon>Pleosporomycetidae</taxon>
        <taxon>Pleosporales</taxon>
        <taxon>Pleosporineae</taxon>
        <taxon>Didymellaceae</taxon>
        <taxon>Epicoccum</taxon>
    </lineage>
</organism>
<gene>
    <name evidence="2" type="ORF">B5807_01875</name>
</gene>
<dbReference type="InParanoid" id="A0A1Y2M8P1"/>
<dbReference type="EMBL" id="KZ107839">
    <property type="protein sequence ID" value="OSS52450.1"/>
    <property type="molecule type" value="Genomic_DNA"/>
</dbReference>
<sequence length="485" mass="53515">MDVSSLREKHPGTYAEYESLRKGASAISNPIEVITMEEILAAVEAAGIPFKMAPGGKWRVQNNPGVQRPQGLPSMLHVSPPPDEIVGEKIGGVASTQYPESFSTGLDTMQLLAAKQKTHVRKDLKVTQDANGVAAGIHYECAMQLSKLEARIRQTEGFDNFKERRSLSYFKRLAEAGPVVSFNITPLRSDAFVVTKDTVMAIRFDPEVLGYHIVQEKAKFISGPESILVERDDSPSYVQRNRKLGEVLKWLWDAAVQPILQELNLLQSKRGTPTAALPRIWWITSGILGQFPLHAAGHRWHNSLENTLGHVVSSYIPTIRALEYAREKMACASASNPSKALIVAMPRTFGVCELIKIDPETETIAGLLGCERMQYTSKADVMRKLEHSNLVHFGCHGEADPLHPRKSCLFVAVDEDRTPERITVEDLIQTNLPDARLAYLSACSTAQSKATELNEETLHLASVFQLIGFPQVIGTALGSKRLGSK</sequence>